<reference evidence="1" key="1">
    <citation type="journal article" date="2015" name="Nature">
        <title>Complex archaea that bridge the gap between prokaryotes and eukaryotes.</title>
        <authorList>
            <person name="Spang A."/>
            <person name="Saw J.H."/>
            <person name="Jorgensen S.L."/>
            <person name="Zaremba-Niedzwiedzka K."/>
            <person name="Martijn J."/>
            <person name="Lind A.E."/>
            <person name="van Eijk R."/>
            <person name="Schleper C."/>
            <person name="Guy L."/>
            <person name="Ettema T.J."/>
        </authorList>
    </citation>
    <scope>NUCLEOTIDE SEQUENCE</scope>
</reference>
<protein>
    <submittedName>
        <fullName evidence="1">Uncharacterized protein</fullName>
    </submittedName>
</protein>
<proteinExistence type="predicted"/>
<accession>A0A0F9GLN5</accession>
<name>A0A0F9GLN5_9ZZZZ</name>
<sequence>MIVDEIKFISKYHVPGEGILKAISFLKNIDFSVIEPDRFNIAGK</sequence>
<gene>
    <name evidence="1" type="ORF">LCGC14_2106180</name>
</gene>
<comment type="caution">
    <text evidence="1">The sequence shown here is derived from an EMBL/GenBank/DDBJ whole genome shotgun (WGS) entry which is preliminary data.</text>
</comment>
<organism evidence="1">
    <name type="scientific">marine sediment metagenome</name>
    <dbReference type="NCBI Taxonomy" id="412755"/>
    <lineage>
        <taxon>unclassified sequences</taxon>
        <taxon>metagenomes</taxon>
        <taxon>ecological metagenomes</taxon>
    </lineage>
</organism>
<evidence type="ECO:0000313" key="1">
    <source>
        <dbReference type="EMBL" id="KKL70310.1"/>
    </source>
</evidence>
<dbReference type="EMBL" id="LAZR01025936">
    <property type="protein sequence ID" value="KKL70310.1"/>
    <property type="molecule type" value="Genomic_DNA"/>
</dbReference>
<dbReference type="AlphaFoldDB" id="A0A0F9GLN5"/>